<evidence type="ECO:0000256" key="2">
    <source>
        <dbReference type="ARBA" id="ARBA00022630"/>
    </source>
</evidence>
<organism evidence="6 7">
    <name type="scientific">Arthrobacter parietis</name>
    <dbReference type="NCBI Taxonomy" id="271434"/>
    <lineage>
        <taxon>Bacteria</taxon>
        <taxon>Bacillati</taxon>
        <taxon>Actinomycetota</taxon>
        <taxon>Actinomycetes</taxon>
        <taxon>Micrococcales</taxon>
        <taxon>Micrococcaceae</taxon>
        <taxon>Arthrobacter</taxon>
    </lineage>
</organism>
<gene>
    <name evidence="6" type="ORF">GCM10009784_28000</name>
</gene>
<dbReference type="EMBL" id="BAAAON010000003">
    <property type="protein sequence ID" value="GAA2177416.1"/>
    <property type="molecule type" value="Genomic_DNA"/>
</dbReference>
<feature type="domain" description="FAD dependent oxidoreductase" evidence="5">
    <location>
        <begin position="3"/>
        <end position="342"/>
    </location>
</feature>
<keyword evidence="3" id="KW-0274">FAD</keyword>
<dbReference type="InterPro" id="IPR036188">
    <property type="entry name" value="FAD/NAD-bd_sf"/>
</dbReference>
<protein>
    <submittedName>
        <fullName evidence="6">FAD-binding oxidoreductase</fullName>
    </submittedName>
</protein>
<name>A0ABN3B0X6_9MICC</name>
<keyword evidence="2" id="KW-0285">Flavoprotein</keyword>
<dbReference type="Gene3D" id="3.30.9.10">
    <property type="entry name" value="D-Amino Acid Oxidase, subunit A, domain 2"/>
    <property type="match status" value="1"/>
</dbReference>
<sequence length="362" mass="37512">MTRIAVVGAGIVGLATAHALRKTGADVTIYESGTPGGGQSAGDGRVFRHAHDDVRLAGFVSHSRALWRQWEAEFGVELVSDAGAVAIGDSVEDKLRILSDLPHIRVALLAQGQLASALPILADFEGKAMLDVDGGAIRTLAAFQALTGSLTEALVADHVLTVQHTSDGDVEIRTGTGVDHFDHAVLCAGRGTAPLARNAGLEIPVELAAHARVTFPVRQDVDTPLPTFQDGSGTFGETGVYAAPSADNRSYSVGLSETTGVRQDGSLADPPALESLAARAAAYVRHALPGLDPEPSGYVHCWVTRLPWGEDGVGIWSTGKISAIAGHNLFKQAPALGEALAETAVSGVVPALLRPEAQLGKA</sequence>
<dbReference type="InterPro" id="IPR006076">
    <property type="entry name" value="FAD-dep_OxRdtase"/>
</dbReference>
<dbReference type="InterPro" id="IPR045170">
    <property type="entry name" value="MTOX"/>
</dbReference>
<proteinExistence type="predicted"/>
<evidence type="ECO:0000256" key="4">
    <source>
        <dbReference type="ARBA" id="ARBA00023002"/>
    </source>
</evidence>
<evidence type="ECO:0000256" key="1">
    <source>
        <dbReference type="ARBA" id="ARBA00001974"/>
    </source>
</evidence>
<accession>A0ABN3B0X6</accession>
<dbReference type="SUPFAM" id="SSF51905">
    <property type="entry name" value="FAD/NAD(P)-binding domain"/>
    <property type="match status" value="1"/>
</dbReference>
<keyword evidence="7" id="KW-1185">Reference proteome</keyword>
<evidence type="ECO:0000313" key="7">
    <source>
        <dbReference type="Proteomes" id="UP001500974"/>
    </source>
</evidence>
<keyword evidence="4" id="KW-0560">Oxidoreductase</keyword>
<dbReference type="Proteomes" id="UP001500974">
    <property type="component" value="Unassembled WGS sequence"/>
</dbReference>
<dbReference type="PANTHER" id="PTHR10961:SF7">
    <property type="entry name" value="FAD DEPENDENT OXIDOREDUCTASE DOMAIN-CONTAINING PROTEIN"/>
    <property type="match status" value="1"/>
</dbReference>
<dbReference type="PRINTS" id="PR00419">
    <property type="entry name" value="ADXRDTASE"/>
</dbReference>
<dbReference type="Pfam" id="PF01266">
    <property type="entry name" value="DAO"/>
    <property type="match status" value="1"/>
</dbReference>
<evidence type="ECO:0000256" key="3">
    <source>
        <dbReference type="ARBA" id="ARBA00022827"/>
    </source>
</evidence>
<dbReference type="RefSeq" id="WP_346028663.1">
    <property type="nucleotide sequence ID" value="NZ_BAAAON010000003.1"/>
</dbReference>
<comment type="caution">
    <text evidence="6">The sequence shown here is derived from an EMBL/GenBank/DDBJ whole genome shotgun (WGS) entry which is preliminary data.</text>
</comment>
<evidence type="ECO:0000259" key="5">
    <source>
        <dbReference type="Pfam" id="PF01266"/>
    </source>
</evidence>
<comment type="cofactor">
    <cofactor evidence="1">
        <name>FAD</name>
        <dbReference type="ChEBI" id="CHEBI:57692"/>
    </cofactor>
</comment>
<dbReference type="Gene3D" id="3.50.50.60">
    <property type="entry name" value="FAD/NAD(P)-binding domain"/>
    <property type="match status" value="1"/>
</dbReference>
<reference evidence="6 7" key="1">
    <citation type="journal article" date="2019" name="Int. J. Syst. Evol. Microbiol.">
        <title>The Global Catalogue of Microorganisms (GCM) 10K type strain sequencing project: providing services to taxonomists for standard genome sequencing and annotation.</title>
        <authorList>
            <consortium name="The Broad Institute Genomics Platform"/>
            <consortium name="The Broad Institute Genome Sequencing Center for Infectious Disease"/>
            <person name="Wu L."/>
            <person name="Ma J."/>
        </authorList>
    </citation>
    <scope>NUCLEOTIDE SEQUENCE [LARGE SCALE GENOMIC DNA]</scope>
    <source>
        <strain evidence="6 7">JCM 14917</strain>
    </source>
</reference>
<dbReference type="PANTHER" id="PTHR10961">
    <property type="entry name" value="PEROXISOMAL SARCOSINE OXIDASE"/>
    <property type="match status" value="1"/>
</dbReference>
<evidence type="ECO:0000313" key="6">
    <source>
        <dbReference type="EMBL" id="GAA2177416.1"/>
    </source>
</evidence>